<protein>
    <submittedName>
        <fullName evidence="2">YceI family protein</fullName>
    </submittedName>
</protein>
<dbReference type="SUPFAM" id="SSF101874">
    <property type="entry name" value="YceI-like"/>
    <property type="match status" value="1"/>
</dbReference>
<evidence type="ECO:0000313" key="3">
    <source>
        <dbReference type="Proteomes" id="UP000307244"/>
    </source>
</evidence>
<dbReference type="EMBL" id="SWBQ01000002">
    <property type="protein sequence ID" value="TKC07463.1"/>
    <property type="molecule type" value="Genomic_DNA"/>
</dbReference>
<dbReference type="PANTHER" id="PTHR34406:SF1">
    <property type="entry name" value="PROTEIN YCEI"/>
    <property type="match status" value="1"/>
</dbReference>
<dbReference type="Proteomes" id="UP000307244">
    <property type="component" value="Unassembled WGS sequence"/>
</dbReference>
<evidence type="ECO:0000259" key="1">
    <source>
        <dbReference type="SMART" id="SM00867"/>
    </source>
</evidence>
<feature type="domain" description="Lipid/polyisoprenoid-binding YceI-like" evidence="1">
    <location>
        <begin position="32"/>
        <end position="208"/>
    </location>
</feature>
<evidence type="ECO:0000313" key="2">
    <source>
        <dbReference type="EMBL" id="TKC07463.1"/>
    </source>
</evidence>
<accession>A0A4U1CJ68</accession>
<dbReference type="Gene3D" id="2.40.128.110">
    <property type="entry name" value="Lipid/polyisoprenoid-binding, YceI-like"/>
    <property type="match status" value="1"/>
</dbReference>
<dbReference type="SMART" id="SM00867">
    <property type="entry name" value="YceI"/>
    <property type="match status" value="1"/>
</dbReference>
<name>A0A4U1CJ68_9SPHI</name>
<organism evidence="2 3">
    <name type="scientific">Pedobacter frigoris</name>
    <dbReference type="NCBI Taxonomy" id="2571272"/>
    <lineage>
        <taxon>Bacteria</taxon>
        <taxon>Pseudomonadati</taxon>
        <taxon>Bacteroidota</taxon>
        <taxon>Sphingobacteriia</taxon>
        <taxon>Sphingobacteriales</taxon>
        <taxon>Sphingobacteriaceae</taxon>
        <taxon>Pedobacter</taxon>
    </lineage>
</organism>
<dbReference type="AlphaFoldDB" id="A0A4U1CJ68"/>
<keyword evidence="3" id="KW-1185">Reference proteome</keyword>
<dbReference type="RefSeq" id="WP_136835775.1">
    <property type="nucleotide sequence ID" value="NZ_SWBQ01000002.1"/>
</dbReference>
<dbReference type="PANTHER" id="PTHR34406">
    <property type="entry name" value="PROTEIN YCEI"/>
    <property type="match status" value="1"/>
</dbReference>
<dbReference type="InterPro" id="IPR036761">
    <property type="entry name" value="TTHA0802/YceI-like_sf"/>
</dbReference>
<reference evidence="2 3" key="1">
    <citation type="submission" date="2019-04" db="EMBL/GenBank/DDBJ databases">
        <title>Pedobacter sp. RP-3-15 sp. nov., isolated from Arctic soil.</title>
        <authorList>
            <person name="Dahal R.H."/>
            <person name="Kim D.-U."/>
        </authorList>
    </citation>
    <scope>NUCLEOTIDE SEQUENCE [LARGE SCALE GENOMIC DNA]</scope>
    <source>
        <strain evidence="2 3">RP-3-15</strain>
    </source>
</reference>
<dbReference type="InterPro" id="IPR007372">
    <property type="entry name" value="Lipid/polyisoprenoid-bd_YceI"/>
</dbReference>
<gene>
    <name evidence="2" type="ORF">FA047_09460</name>
</gene>
<sequence length="210" mass="23430">MKKIILTIGVCSVLILNSCKRDAIITEPKGVAYVLDEKSKLKWKGKAADGNANEGFINIVGKADNDFDFELFNGEIRNGGFTIPISSIDVTNLPLIQKQILEGHLKTADFFYMAIHPTVKFNLFSGKPMASNAKGENYMILGEMILLGNRHPLEFPAKVLITESKLQITAAFTFDRSKWGMNYHLDNSYPDKDRILPGIEVSFDLTSKVK</sequence>
<proteinExistence type="predicted"/>
<dbReference type="OrthoDB" id="951410at2"/>
<dbReference type="Pfam" id="PF04264">
    <property type="entry name" value="YceI"/>
    <property type="match status" value="1"/>
</dbReference>
<comment type="caution">
    <text evidence="2">The sequence shown here is derived from an EMBL/GenBank/DDBJ whole genome shotgun (WGS) entry which is preliminary data.</text>
</comment>